<name>A0A7X0RHR2_9ACTN</name>
<protein>
    <submittedName>
        <fullName evidence="3">DUF4232 domain-containing protein</fullName>
    </submittedName>
</protein>
<organism evidence="3 4">
    <name type="scientific">Nocardioides luti</name>
    <dbReference type="NCBI Taxonomy" id="2761101"/>
    <lineage>
        <taxon>Bacteria</taxon>
        <taxon>Bacillati</taxon>
        <taxon>Actinomycetota</taxon>
        <taxon>Actinomycetes</taxon>
        <taxon>Propionibacteriales</taxon>
        <taxon>Nocardioidaceae</taxon>
        <taxon>Nocardioides</taxon>
    </lineage>
</organism>
<proteinExistence type="predicted"/>
<dbReference type="Proteomes" id="UP000523955">
    <property type="component" value="Unassembled WGS sequence"/>
</dbReference>
<feature type="domain" description="DUF4232" evidence="2">
    <location>
        <begin position="39"/>
        <end position="163"/>
    </location>
</feature>
<gene>
    <name evidence="3" type="ORF">H5V45_08080</name>
</gene>
<evidence type="ECO:0000256" key="1">
    <source>
        <dbReference type="SAM" id="SignalP"/>
    </source>
</evidence>
<reference evidence="3 4" key="1">
    <citation type="submission" date="2020-08" db="EMBL/GenBank/DDBJ databases">
        <authorList>
            <person name="Seo M.-J."/>
        </authorList>
    </citation>
    <scope>NUCLEOTIDE SEQUENCE [LARGE SCALE GENOMIC DNA]</scope>
    <source>
        <strain evidence="3 4">KIGAM211</strain>
    </source>
</reference>
<dbReference type="AlphaFoldDB" id="A0A7X0RHR2"/>
<comment type="caution">
    <text evidence="3">The sequence shown here is derived from an EMBL/GenBank/DDBJ whole genome shotgun (WGS) entry which is preliminary data.</text>
</comment>
<evidence type="ECO:0000259" key="2">
    <source>
        <dbReference type="Pfam" id="PF14016"/>
    </source>
</evidence>
<accession>A0A7X0RHR2</accession>
<feature type="signal peptide" evidence="1">
    <location>
        <begin position="1"/>
        <end position="30"/>
    </location>
</feature>
<feature type="chain" id="PRO_5031205786" evidence="1">
    <location>
        <begin position="31"/>
        <end position="174"/>
    </location>
</feature>
<dbReference type="InterPro" id="IPR025326">
    <property type="entry name" value="DUF4232"/>
</dbReference>
<evidence type="ECO:0000313" key="3">
    <source>
        <dbReference type="EMBL" id="MBB6627278.1"/>
    </source>
</evidence>
<dbReference type="EMBL" id="JACKXE010000001">
    <property type="protein sequence ID" value="MBB6627278.1"/>
    <property type="molecule type" value="Genomic_DNA"/>
</dbReference>
<evidence type="ECO:0000313" key="4">
    <source>
        <dbReference type="Proteomes" id="UP000523955"/>
    </source>
</evidence>
<sequence length="174" mass="17792">MKNVMRALGAAGVGVLAVGALVVPAGSAGAAGDSVTPACGNADLEVGYRAADAAMSHRYGRIVLTNVSDHACSTGGYGGLSYVGGGDGTQVGAAADRDGGKVTTFVLEPGEKAASRVDETVAGVYPKRKCRPTAVDGFRVYVPNATASQFVKHRTTGCRNADVHLIAHRPFHHR</sequence>
<dbReference type="Pfam" id="PF14016">
    <property type="entry name" value="DUF4232"/>
    <property type="match status" value="1"/>
</dbReference>
<keyword evidence="1" id="KW-0732">Signal</keyword>
<dbReference type="RefSeq" id="WP_185252456.1">
    <property type="nucleotide sequence ID" value="NZ_JACKXE010000001.1"/>
</dbReference>
<keyword evidence="4" id="KW-1185">Reference proteome</keyword>